<keyword evidence="1" id="KW-0378">Hydrolase</keyword>
<dbReference type="GO" id="GO:0005737">
    <property type="term" value="C:cytoplasm"/>
    <property type="evidence" value="ECO:0007669"/>
    <property type="project" value="TreeGrafter"/>
</dbReference>
<dbReference type="InterPro" id="IPR036412">
    <property type="entry name" value="HAD-like_sf"/>
</dbReference>
<evidence type="ECO:0000313" key="1">
    <source>
        <dbReference type="EMBL" id="HIQ23704.1"/>
    </source>
</evidence>
<gene>
    <name evidence="1" type="ORF">EYH50_01485</name>
</gene>
<dbReference type="GO" id="GO:0016791">
    <property type="term" value="F:phosphatase activity"/>
    <property type="evidence" value="ECO:0007669"/>
    <property type="project" value="TreeGrafter"/>
</dbReference>
<dbReference type="PANTHER" id="PTHR19288:SF46">
    <property type="entry name" value="HALOACID DEHALOGENASE-LIKE HYDROLASE DOMAIN-CONTAINING PROTEIN 2"/>
    <property type="match status" value="1"/>
</dbReference>
<comment type="caution">
    <text evidence="1">The sequence shown here is derived from an EMBL/GenBank/DDBJ whole genome shotgun (WGS) entry which is preliminary data.</text>
</comment>
<dbReference type="Proteomes" id="UP000600071">
    <property type="component" value="Unassembled WGS sequence"/>
</dbReference>
<dbReference type="NCBIfam" id="TIGR01460">
    <property type="entry name" value="HAD-SF-IIA"/>
    <property type="match status" value="1"/>
</dbReference>
<sequence length="271" mass="29386">MAGGLSSLTVLGRYRLLLVDLDGVVWRGSRLLRENIEWLRRARGLGASIVFVSNNSTRSRRVYSERLTRIMGFNVGIEDVVTSGYAVARWLRENNGPSRILVVGEEGLVEELLQQGHWVLSIGDGARCPVDYVVVGLDRNLTYARLRAAHRAIRQCGAHLVAANDDASVPVENGDEPGAGAVLAALERSTGVRALFVAGKPNPYMYELVLKQRNIEPGHALVIGDRCDTDIAAAEKLGIDSVLVLTGVAGERGERCEATYVVATLADLEQP</sequence>
<evidence type="ECO:0000313" key="2">
    <source>
        <dbReference type="Proteomes" id="UP000600071"/>
    </source>
</evidence>
<dbReference type="InterPro" id="IPR023214">
    <property type="entry name" value="HAD_sf"/>
</dbReference>
<proteinExistence type="predicted"/>
<dbReference type="Gene3D" id="3.40.50.1000">
    <property type="entry name" value="HAD superfamily/HAD-like"/>
    <property type="match status" value="2"/>
</dbReference>
<dbReference type="SUPFAM" id="SSF56784">
    <property type="entry name" value="HAD-like"/>
    <property type="match status" value="1"/>
</dbReference>
<dbReference type="InterPro" id="IPR006357">
    <property type="entry name" value="HAD-SF_hydro_IIA"/>
</dbReference>
<dbReference type="Pfam" id="PF13344">
    <property type="entry name" value="Hydrolase_6"/>
    <property type="match status" value="1"/>
</dbReference>
<organism evidence="1 2">
    <name type="scientific">Pyrodictium delaneyi</name>
    <dbReference type="NCBI Taxonomy" id="1273541"/>
    <lineage>
        <taxon>Archaea</taxon>
        <taxon>Thermoproteota</taxon>
        <taxon>Thermoprotei</taxon>
        <taxon>Desulfurococcales</taxon>
        <taxon>Pyrodictiaceae</taxon>
        <taxon>Pyrodictium</taxon>
    </lineage>
</organism>
<name>A0A832ZTX8_9CREN</name>
<protein>
    <submittedName>
        <fullName evidence="1">HAD-IIA family hydrolase</fullName>
    </submittedName>
</protein>
<dbReference type="Pfam" id="PF13242">
    <property type="entry name" value="Hydrolase_like"/>
    <property type="match status" value="1"/>
</dbReference>
<dbReference type="PIRSF" id="PIRSF000915">
    <property type="entry name" value="PGP-type_phosphatase"/>
    <property type="match status" value="1"/>
</dbReference>
<reference evidence="1" key="1">
    <citation type="journal article" date="2020" name="ISME J.">
        <title>Gammaproteobacteria mediating utilization of methyl-, sulfur- and petroleum organic compounds in deep ocean hydrothermal plumes.</title>
        <authorList>
            <person name="Zhou Z."/>
            <person name="Liu Y."/>
            <person name="Pan J."/>
            <person name="Cron B.R."/>
            <person name="Toner B.M."/>
            <person name="Anantharaman K."/>
            <person name="Breier J.A."/>
            <person name="Dick G.J."/>
            <person name="Li M."/>
        </authorList>
    </citation>
    <scope>NUCLEOTIDE SEQUENCE</scope>
    <source>
        <strain evidence="1">SZUA-1523</strain>
    </source>
</reference>
<accession>A0A832ZTX8</accession>
<dbReference type="PANTHER" id="PTHR19288">
    <property type="entry name" value="4-NITROPHENYLPHOSPHATASE-RELATED"/>
    <property type="match status" value="1"/>
</dbReference>
<dbReference type="AlphaFoldDB" id="A0A832ZTX8"/>
<dbReference type="EMBL" id="DQVR01000035">
    <property type="protein sequence ID" value="HIQ23704.1"/>
    <property type="molecule type" value="Genomic_DNA"/>
</dbReference>